<name>A0A0D8FT26_9ACTN</name>
<evidence type="ECO:0000313" key="1">
    <source>
        <dbReference type="EMBL" id="KJE76430.1"/>
    </source>
</evidence>
<organism evidence="1 2">
    <name type="scientific">Ferrimicrobium acidiphilum DSM 19497</name>
    <dbReference type="NCBI Taxonomy" id="1121877"/>
    <lineage>
        <taxon>Bacteria</taxon>
        <taxon>Bacillati</taxon>
        <taxon>Actinomycetota</taxon>
        <taxon>Acidimicrobiia</taxon>
        <taxon>Acidimicrobiales</taxon>
        <taxon>Acidimicrobiaceae</taxon>
        <taxon>Ferrimicrobium</taxon>
    </lineage>
</organism>
<protein>
    <submittedName>
        <fullName evidence="1">Uncharacterized protein</fullName>
    </submittedName>
</protein>
<evidence type="ECO:0000313" key="2">
    <source>
        <dbReference type="Proteomes" id="UP000032336"/>
    </source>
</evidence>
<comment type="caution">
    <text evidence="1">The sequence shown here is derived from an EMBL/GenBank/DDBJ whole genome shotgun (WGS) entry which is preliminary data.</text>
</comment>
<keyword evidence="2" id="KW-1185">Reference proteome</keyword>
<accession>A0A0D8FT26</accession>
<proteinExistence type="predicted"/>
<gene>
    <name evidence="1" type="ORF">FEAC_17920</name>
</gene>
<reference evidence="1 2" key="1">
    <citation type="submission" date="2015-01" db="EMBL/GenBank/DDBJ databases">
        <title>Draft genome of the acidophilic iron oxidizer Ferrimicrobium acidiphilum strain T23.</title>
        <authorList>
            <person name="Poehlein A."/>
            <person name="Eisen S."/>
            <person name="Schloemann M."/>
            <person name="Johnson B.D."/>
            <person name="Daniel R."/>
            <person name="Muehling M."/>
        </authorList>
    </citation>
    <scope>NUCLEOTIDE SEQUENCE [LARGE SCALE GENOMIC DNA]</scope>
    <source>
        <strain evidence="1 2">T23</strain>
    </source>
</reference>
<dbReference type="EMBL" id="JXUW01000016">
    <property type="protein sequence ID" value="KJE76430.1"/>
    <property type="molecule type" value="Genomic_DNA"/>
</dbReference>
<dbReference type="Proteomes" id="UP000032336">
    <property type="component" value="Unassembled WGS sequence"/>
</dbReference>
<sequence>MLGVIEPRATYGPYLKNVRYRLFGYASSTSAIPGS</sequence>
<dbReference type="AlphaFoldDB" id="A0A0D8FT26"/>